<gene>
    <name evidence="1" type="ORF">F511_47650</name>
</gene>
<proteinExistence type="predicted"/>
<evidence type="ECO:0000313" key="1">
    <source>
        <dbReference type="EMBL" id="KZT75325.1"/>
    </source>
</evidence>
<accession>A0A2Z6ZQJ6</accession>
<organism evidence="1 2">
    <name type="scientific">Dorcoceras hygrometricum</name>
    <dbReference type="NCBI Taxonomy" id="472368"/>
    <lineage>
        <taxon>Eukaryota</taxon>
        <taxon>Viridiplantae</taxon>
        <taxon>Streptophyta</taxon>
        <taxon>Embryophyta</taxon>
        <taxon>Tracheophyta</taxon>
        <taxon>Spermatophyta</taxon>
        <taxon>Magnoliopsida</taxon>
        <taxon>eudicotyledons</taxon>
        <taxon>Gunneridae</taxon>
        <taxon>Pentapetalae</taxon>
        <taxon>asterids</taxon>
        <taxon>lamiids</taxon>
        <taxon>Lamiales</taxon>
        <taxon>Gesneriaceae</taxon>
        <taxon>Didymocarpoideae</taxon>
        <taxon>Trichosporeae</taxon>
        <taxon>Loxocarpinae</taxon>
        <taxon>Dorcoceras</taxon>
    </lineage>
</organism>
<dbReference type="Proteomes" id="UP000250235">
    <property type="component" value="Unassembled WGS sequence"/>
</dbReference>
<name>A0A2Z6ZQJ6_9LAMI</name>
<protein>
    <submittedName>
        <fullName evidence="1">Uncharacterized protein</fullName>
    </submittedName>
</protein>
<keyword evidence="2" id="KW-1185">Reference proteome</keyword>
<reference evidence="1 2" key="1">
    <citation type="journal article" date="2015" name="Proc. Natl. Acad. Sci. U.S.A.">
        <title>The resurrection genome of Boea hygrometrica: A blueprint for survival of dehydration.</title>
        <authorList>
            <person name="Xiao L."/>
            <person name="Yang G."/>
            <person name="Zhang L."/>
            <person name="Yang X."/>
            <person name="Zhao S."/>
            <person name="Ji Z."/>
            <person name="Zhou Q."/>
            <person name="Hu M."/>
            <person name="Wang Y."/>
            <person name="Chen M."/>
            <person name="Xu Y."/>
            <person name="Jin H."/>
            <person name="Xiao X."/>
            <person name="Hu G."/>
            <person name="Bao F."/>
            <person name="Hu Y."/>
            <person name="Wan P."/>
            <person name="Li L."/>
            <person name="Deng X."/>
            <person name="Kuang T."/>
            <person name="Xiang C."/>
            <person name="Zhu J.K."/>
            <person name="Oliver M.J."/>
            <person name="He Y."/>
        </authorList>
    </citation>
    <scope>NUCLEOTIDE SEQUENCE [LARGE SCALE GENOMIC DNA]</scope>
    <source>
        <strain evidence="2">cv. XS01</strain>
    </source>
</reference>
<dbReference type="EMBL" id="KV280475">
    <property type="protein sequence ID" value="KZT75325.1"/>
    <property type="molecule type" value="Genomic_DNA"/>
</dbReference>
<sequence length="82" mass="8513">MAAQVARPVGAVARTGCTKEPCDGRMSCARRCALVGDRRQVAARLHRRTMAHGSAALVAAARDLLGAAAVMRPPSDDAPVMS</sequence>
<evidence type="ECO:0000313" key="2">
    <source>
        <dbReference type="Proteomes" id="UP000250235"/>
    </source>
</evidence>
<dbReference type="AlphaFoldDB" id="A0A2Z6ZQJ6"/>